<proteinExistence type="predicted"/>
<keyword evidence="3 6" id="KW-0812">Transmembrane</keyword>
<keyword evidence="2" id="KW-1003">Cell membrane</keyword>
<comment type="caution">
    <text evidence="7">The sequence shown here is derived from an EMBL/GenBank/DDBJ whole genome shotgun (WGS) entry which is preliminary data.</text>
</comment>
<dbReference type="InterPro" id="IPR050475">
    <property type="entry name" value="Prenyltransferase_related"/>
</dbReference>
<feature type="transmembrane region" description="Helical" evidence="6">
    <location>
        <begin position="371"/>
        <end position="386"/>
    </location>
</feature>
<dbReference type="CDD" id="cd13963">
    <property type="entry name" value="PT_UbiA_2"/>
    <property type="match status" value="1"/>
</dbReference>
<evidence type="ECO:0000256" key="5">
    <source>
        <dbReference type="ARBA" id="ARBA00023136"/>
    </source>
</evidence>
<keyword evidence="5 6" id="KW-0472">Membrane</keyword>
<sequence>MAFAAFAGAGWLRGVAAGTDRLAAGTAGLSAPEKPVAADGLAATVCGAVCAGGWPYYLGPVSHADSTGVIESLAGAPAAGSAQQERIVNSILSAHNGPLPLLQAMRPRQWLKNLLVFAPMLAGHALTQPSLWQSVLAFVAFSLCASGAYLLNDAQDVEADRLHPVKRLRPIAAGRLSPARARTGSAVLVLAALSLAWLGAAGLAFFGVIVVYFLLTLAYSLYLKRLLMVDIVMLAILYTLRILGGAASTGIELSFWLLTFSFFLFLSLALLKRHSELQNLRGRGQERSHGRGYAIGDSMPIGMMGMNSAFLSVLIFALYFNSANVIRLYQRPAFLFAVLPLLIFWLGRMWLLSFRGVVNEDPLLYVSRDPVSLLVIALSGGLCIMAS</sequence>
<reference evidence="7 8" key="1">
    <citation type="submission" date="2019-11" db="EMBL/GenBank/DDBJ databases">
        <title>Type strains purchased from KCTC, JCM and DSMZ.</title>
        <authorList>
            <person name="Lu H."/>
        </authorList>
    </citation>
    <scope>NUCLEOTIDE SEQUENCE [LARGE SCALE GENOMIC DNA]</scope>
    <source>
        <strain evidence="7 8">DSM 103461</strain>
    </source>
</reference>
<dbReference type="InterPro" id="IPR044878">
    <property type="entry name" value="UbiA_sf"/>
</dbReference>
<evidence type="ECO:0000256" key="4">
    <source>
        <dbReference type="ARBA" id="ARBA00022989"/>
    </source>
</evidence>
<feature type="transmembrane region" description="Helical" evidence="6">
    <location>
        <begin position="221"/>
        <end position="241"/>
    </location>
</feature>
<feature type="transmembrane region" description="Helical" evidence="6">
    <location>
        <begin position="333"/>
        <end position="351"/>
    </location>
</feature>
<evidence type="ECO:0000256" key="2">
    <source>
        <dbReference type="ARBA" id="ARBA00022475"/>
    </source>
</evidence>
<comment type="subcellular location">
    <subcellularLocation>
        <location evidence="1">Membrane</location>
        <topology evidence="1">Multi-pass membrane protein</topology>
    </subcellularLocation>
</comment>
<gene>
    <name evidence="7" type="ORF">GM655_04175</name>
</gene>
<dbReference type="EMBL" id="WNKW01000001">
    <property type="protein sequence ID" value="MTW32022.1"/>
    <property type="molecule type" value="Genomic_DNA"/>
</dbReference>
<evidence type="ECO:0000313" key="7">
    <source>
        <dbReference type="EMBL" id="MTW32022.1"/>
    </source>
</evidence>
<feature type="transmembrane region" description="Helical" evidence="6">
    <location>
        <begin position="301"/>
        <end position="321"/>
    </location>
</feature>
<evidence type="ECO:0000313" key="8">
    <source>
        <dbReference type="Proteomes" id="UP000735592"/>
    </source>
</evidence>
<dbReference type="Proteomes" id="UP000735592">
    <property type="component" value="Unassembled WGS sequence"/>
</dbReference>
<feature type="transmembrane region" description="Helical" evidence="6">
    <location>
        <begin position="253"/>
        <end position="271"/>
    </location>
</feature>
<evidence type="ECO:0000256" key="1">
    <source>
        <dbReference type="ARBA" id="ARBA00004141"/>
    </source>
</evidence>
<keyword evidence="8" id="KW-1185">Reference proteome</keyword>
<dbReference type="Gene3D" id="1.10.357.140">
    <property type="entry name" value="UbiA prenyltransferase"/>
    <property type="match status" value="1"/>
</dbReference>
<feature type="transmembrane region" description="Helical" evidence="6">
    <location>
        <begin position="187"/>
        <end position="215"/>
    </location>
</feature>
<dbReference type="PANTHER" id="PTHR42723">
    <property type="entry name" value="CHLOROPHYLL SYNTHASE"/>
    <property type="match status" value="1"/>
</dbReference>
<accession>A0ABW9SMY5</accession>
<dbReference type="InterPro" id="IPR000537">
    <property type="entry name" value="UbiA_prenyltransferase"/>
</dbReference>
<protein>
    <submittedName>
        <fullName evidence="7">UbiA family prenyltransferase</fullName>
    </submittedName>
</protein>
<evidence type="ECO:0000256" key="6">
    <source>
        <dbReference type="SAM" id="Phobius"/>
    </source>
</evidence>
<name>A0ABW9SMY5_9BURK</name>
<dbReference type="Pfam" id="PF01040">
    <property type="entry name" value="UbiA"/>
    <property type="match status" value="1"/>
</dbReference>
<organism evidence="7 8">
    <name type="scientific">Pseudoduganella danionis</name>
    <dbReference type="NCBI Taxonomy" id="1890295"/>
    <lineage>
        <taxon>Bacteria</taxon>
        <taxon>Pseudomonadati</taxon>
        <taxon>Pseudomonadota</taxon>
        <taxon>Betaproteobacteria</taxon>
        <taxon>Burkholderiales</taxon>
        <taxon>Oxalobacteraceae</taxon>
        <taxon>Telluria group</taxon>
        <taxon>Pseudoduganella</taxon>
    </lineage>
</organism>
<keyword evidence="4 6" id="KW-1133">Transmembrane helix</keyword>
<feature type="transmembrane region" description="Helical" evidence="6">
    <location>
        <begin position="132"/>
        <end position="151"/>
    </location>
</feature>
<dbReference type="PANTHER" id="PTHR42723:SF1">
    <property type="entry name" value="CHLOROPHYLL SYNTHASE, CHLOROPLASTIC"/>
    <property type="match status" value="1"/>
</dbReference>
<dbReference type="NCBIfam" id="NF006088">
    <property type="entry name" value="PRK08238.1"/>
    <property type="match status" value="1"/>
</dbReference>
<evidence type="ECO:0000256" key="3">
    <source>
        <dbReference type="ARBA" id="ARBA00022692"/>
    </source>
</evidence>